<dbReference type="EMBL" id="LMAW01003189">
    <property type="protein sequence ID" value="KQK73572.1"/>
    <property type="molecule type" value="Genomic_DNA"/>
</dbReference>
<evidence type="ECO:0000256" key="1">
    <source>
        <dbReference type="SAM" id="MobiDB-lite"/>
    </source>
</evidence>
<comment type="caution">
    <text evidence="2">The sequence shown here is derived from an EMBL/GenBank/DDBJ whole genome shotgun (WGS) entry which is preliminary data.</text>
</comment>
<dbReference type="AlphaFoldDB" id="A0A0Q3PBF3"/>
<reference evidence="2 3" key="1">
    <citation type="submission" date="2015-10" db="EMBL/GenBank/DDBJ databases">
        <authorList>
            <person name="Gilbert D.G."/>
        </authorList>
    </citation>
    <scope>NUCLEOTIDE SEQUENCE [LARGE SCALE GENOMIC DNA]</scope>
    <source>
        <strain evidence="2">FVVF132</strain>
    </source>
</reference>
<evidence type="ECO:0000313" key="3">
    <source>
        <dbReference type="Proteomes" id="UP000051836"/>
    </source>
</evidence>
<evidence type="ECO:0000313" key="2">
    <source>
        <dbReference type="EMBL" id="KQK73572.1"/>
    </source>
</evidence>
<accession>A0A0Q3PBF3</accession>
<proteinExistence type="predicted"/>
<name>A0A0Q3PBF3_AMAAE</name>
<gene>
    <name evidence="2" type="ORF">AAES_167601</name>
</gene>
<organism evidence="2 3">
    <name type="scientific">Amazona aestiva</name>
    <name type="common">Blue-fronted Amazon parrot</name>
    <dbReference type="NCBI Taxonomy" id="12930"/>
    <lineage>
        <taxon>Eukaryota</taxon>
        <taxon>Metazoa</taxon>
        <taxon>Chordata</taxon>
        <taxon>Craniata</taxon>
        <taxon>Vertebrata</taxon>
        <taxon>Euteleostomi</taxon>
        <taxon>Archelosauria</taxon>
        <taxon>Archosauria</taxon>
        <taxon>Dinosauria</taxon>
        <taxon>Saurischia</taxon>
        <taxon>Theropoda</taxon>
        <taxon>Coelurosauria</taxon>
        <taxon>Aves</taxon>
        <taxon>Neognathae</taxon>
        <taxon>Neoaves</taxon>
        <taxon>Telluraves</taxon>
        <taxon>Australaves</taxon>
        <taxon>Psittaciformes</taxon>
        <taxon>Psittacidae</taxon>
        <taxon>Amazona</taxon>
    </lineage>
</organism>
<dbReference type="Proteomes" id="UP000051836">
    <property type="component" value="Unassembled WGS sequence"/>
</dbReference>
<keyword evidence="3" id="KW-1185">Reference proteome</keyword>
<feature type="region of interest" description="Disordered" evidence="1">
    <location>
        <begin position="1"/>
        <end position="33"/>
    </location>
</feature>
<feature type="compositionally biased region" description="Acidic residues" evidence="1">
    <location>
        <begin position="9"/>
        <end position="33"/>
    </location>
</feature>
<sequence>MILKREKEKEDEEEEQEEKEDEEDEDEGEEEESFIFREAATQWLMSETCKTAGHQLTYRCGLPNSEAGLQNPSAVVHVTWCVIDKGYPNEVWAKAQHAFLLPYDGSRVSLQLQEGVVRLALGMFGLCGEAGFGNPQALPCQGVVLSKVASSGPEATYGVPALQYLS</sequence>
<protein>
    <submittedName>
        <fullName evidence="2">Uncharacterized protein</fullName>
    </submittedName>
</protein>